<protein>
    <recommendedName>
        <fullName evidence="3">DUF669 domain-containing protein</fullName>
    </recommendedName>
</protein>
<dbReference type="RefSeq" id="WP_091761325.1">
    <property type="nucleotide sequence ID" value="NZ_BJVX01000010.1"/>
</dbReference>
<dbReference type="EMBL" id="BKBI01000010">
    <property type="protein sequence ID" value="GEQ36032.1"/>
    <property type="molecule type" value="Genomic_DNA"/>
</dbReference>
<evidence type="ECO:0000313" key="1">
    <source>
        <dbReference type="EMBL" id="GEQ36032.1"/>
    </source>
</evidence>
<dbReference type="InterPro" id="IPR007731">
    <property type="entry name" value="DUF669"/>
</dbReference>
<reference evidence="1" key="1">
    <citation type="submission" date="2019-08" db="EMBL/GenBank/DDBJ databases">
        <title>Marinilactibacillus psychrotolerans M13-2T whole genome sequencing project.</title>
        <authorList>
            <person name="Ishikawa M."/>
            <person name="Suzuki T."/>
            <person name="Matsutani M."/>
        </authorList>
    </citation>
    <scope>NUCLEOTIDE SEQUENCE</scope>
    <source>
        <strain evidence="1">M13-2T</strain>
    </source>
</reference>
<gene>
    <name evidence="1" type="ORF">M132T_15400</name>
</gene>
<dbReference type="Pfam" id="PF05037">
    <property type="entry name" value="DUF669"/>
    <property type="match status" value="1"/>
</dbReference>
<accession>A0AAV3WV60</accession>
<comment type="caution">
    <text evidence="1">The sequence shown here is derived from an EMBL/GenBank/DDBJ whole genome shotgun (WGS) entry which is preliminary data.</text>
</comment>
<name>A0AAV3WV60_9LACT</name>
<dbReference type="Proteomes" id="UP000887127">
    <property type="component" value="Unassembled WGS sequence"/>
</dbReference>
<proteinExistence type="predicted"/>
<evidence type="ECO:0008006" key="3">
    <source>
        <dbReference type="Google" id="ProtNLM"/>
    </source>
</evidence>
<sequence length="167" mass="19134">MSEQTFDWSKFDKQVDLDALKDDVKAAEENGGGDYPEIPEGKYEVKIKNMELGQSKVKDDGSGGDPMLKIQFEILAGEFKGQLIFYNGVMQPWNEKAFGFQTHNNNELLRSIWDADHDEVVFDGFGDYNDLVLDIAEEVIEDDWNYVLDKSKTNKGYDKYEIVEVLD</sequence>
<evidence type="ECO:0000313" key="2">
    <source>
        <dbReference type="Proteomes" id="UP000887127"/>
    </source>
</evidence>
<organism evidence="1 2">
    <name type="scientific">Marinilactibacillus psychrotolerans</name>
    <dbReference type="NCBI Taxonomy" id="191770"/>
    <lineage>
        <taxon>Bacteria</taxon>
        <taxon>Bacillati</taxon>
        <taxon>Bacillota</taxon>
        <taxon>Bacilli</taxon>
        <taxon>Lactobacillales</taxon>
        <taxon>Carnobacteriaceae</taxon>
        <taxon>Marinilactibacillus</taxon>
    </lineage>
</organism>
<dbReference type="AlphaFoldDB" id="A0AAV3WV60"/>
<dbReference type="GeneID" id="96911549"/>